<feature type="transmembrane region" description="Helical" evidence="17">
    <location>
        <begin position="191"/>
        <end position="209"/>
    </location>
</feature>
<keyword evidence="12 17" id="KW-0520">NAD</keyword>
<evidence type="ECO:0000256" key="8">
    <source>
        <dbReference type="ARBA" id="ARBA00022692"/>
    </source>
</evidence>
<feature type="transmembrane region" description="Helical" evidence="17">
    <location>
        <begin position="245"/>
        <end position="264"/>
    </location>
</feature>
<keyword evidence="7 17" id="KW-0679">Respiratory chain</keyword>
<evidence type="ECO:0000256" key="4">
    <source>
        <dbReference type="ARBA" id="ARBA00012944"/>
    </source>
</evidence>
<evidence type="ECO:0000256" key="13">
    <source>
        <dbReference type="ARBA" id="ARBA00023075"/>
    </source>
</evidence>
<keyword evidence="14 17" id="KW-0496">Mitochondrion</keyword>
<feature type="domain" description="NADH:quinone oxidoreductase/Mrp antiporter transmembrane" evidence="18">
    <location>
        <begin position="86"/>
        <end position="356"/>
    </location>
</feature>
<comment type="subcellular location">
    <subcellularLocation>
        <location evidence="2 17">Mitochondrion membrane</location>
        <topology evidence="2 17">Multi-pass membrane protein</topology>
    </subcellularLocation>
</comment>
<keyword evidence="6 17" id="KW-0813">Transport</keyword>
<evidence type="ECO:0000256" key="10">
    <source>
        <dbReference type="ARBA" id="ARBA00022982"/>
    </source>
</evidence>
<dbReference type="EMBL" id="ON297682">
    <property type="protein sequence ID" value="UWK23993.1"/>
    <property type="molecule type" value="Genomic_DNA"/>
</dbReference>
<evidence type="ECO:0000313" key="19">
    <source>
        <dbReference type="EMBL" id="UWK23993.1"/>
    </source>
</evidence>
<dbReference type="GO" id="GO:0008137">
    <property type="term" value="F:NADH dehydrogenase (ubiquinone) activity"/>
    <property type="evidence" value="ECO:0007669"/>
    <property type="project" value="UniProtKB-UniRule"/>
</dbReference>
<feature type="transmembrane region" description="Helical" evidence="17">
    <location>
        <begin position="160"/>
        <end position="179"/>
    </location>
</feature>
<accession>A0A977IVP7</accession>
<evidence type="ECO:0000256" key="9">
    <source>
        <dbReference type="ARBA" id="ARBA00022967"/>
    </source>
</evidence>
<proteinExistence type="inferred from homology"/>
<keyword evidence="15 17" id="KW-0472">Membrane</keyword>
<evidence type="ECO:0000256" key="14">
    <source>
        <dbReference type="ARBA" id="ARBA00023128"/>
    </source>
</evidence>
<dbReference type="EC" id="7.1.1.2" evidence="4 17"/>
<evidence type="ECO:0000256" key="16">
    <source>
        <dbReference type="ARBA" id="ARBA00049551"/>
    </source>
</evidence>
<name>A0A977IVP7_9BILA</name>
<gene>
    <name evidence="19" type="primary">nad4</name>
</gene>
<evidence type="ECO:0000256" key="15">
    <source>
        <dbReference type="ARBA" id="ARBA00023136"/>
    </source>
</evidence>
<dbReference type="PANTHER" id="PTHR43507">
    <property type="entry name" value="NADH-UBIQUINONE OXIDOREDUCTASE CHAIN 4"/>
    <property type="match status" value="1"/>
</dbReference>
<evidence type="ECO:0000256" key="12">
    <source>
        <dbReference type="ARBA" id="ARBA00023027"/>
    </source>
</evidence>
<evidence type="ECO:0000256" key="6">
    <source>
        <dbReference type="ARBA" id="ARBA00022448"/>
    </source>
</evidence>
<comment type="similarity">
    <text evidence="3 17">Belongs to the complex I subunit 4 family.</text>
</comment>
<feature type="transmembrane region" description="Helical" evidence="17">
    <location>
        <begin position="383"/>
        <end position="406"/>
    </location>
</feature>
<comment type="catalytic activity">
    <reaction evidence="16 17">
        <text>a ubiquinone + NADH + 5 H(+)(in) = a ubiquinol + NAD(+) + 4 H(+)(out)</text>
        <dbReference type="Rhea" id="RHEA:29091"/>
        <dbReference type="Rhea" id="RHEA-COMP:9565"/>
        <dbReference type="Rhea" id="RHEA-COMP:9566"/>
        <dbReference type="ChEBI" id="CHEBI:15378"/>
        <dbReference type="ChEBI" id="CHEBI:16389"/>
        <dbReference type="ChEBI" id="CHEBI:17976"/>
        <dbReference type="ChEBI" id="CHEBI:57540"/>
        <dbReference type="ChEBI" id="CHEBI:57945"/>
        <dbReference type="EC" id="7.1.1.2"/>
    </reaction>
</comment>
<evidence type="ECO:0000256" key="3">
    <source>
        <dbReference type="ARBA" id="ARBA00009025"/>
    </source>
</evidence>
<evidence type="ECO:0000256" key="1">
    <source>
        <dbReference type="ARBA" id="ARBA00003257"/>
    </source>
</evidence>
<feature type="transmembrane region" description="Helical" evidence="17">
    <location>
        <begin position="302"/>
        <end position="329"/>
    </location>
</feature>
<reference evidence="19" key="1">
    <citation type="submission" date="2022-04" db="EMBL/GenBank/DDBJ databases">
        <authorList>
            <person name="Nagayasu E."/>
        </authorList>
    </citation>
    <scope>NUCLEOTIDE SEQUENCE</scope>
    <source>
        <strain evidence="19">SIMIRI001_4</strain>
    </source>
</reference>
<geneLocation type="mitochondrion" evidence="19"/>
<dbReference type="Pfam" id="PF00361">
    <property type="entry name" value="Proton_antipo_M"/>
    <property type="match status" value="1"/>
</dbReference>
<keyword evidence="11 17" id="KW-1133">Transmembrane helix</keyword>
<keyword evidence="8 17" id="KW-0812">Transmembrane</keyword>
<evidence type="ECO:0000256" key="11">
    <source>
        <dbReference type="ARBA" id="ARBA00022989"/>
    </source>
</evidence>
<dbReference type="GO" id="GO:0015990">
    <property type="term" value="P:electron transport coupled proton transport"/>
    <property type="evidence" value="ECO:0007669"/>
    <property type="project" value="TreeGrafter"/>
</dbReference>
<evidence type="ECO:0000256" key="7">
    <source>
        <dbReference type="ARBA" id="ARBA00022660"/>
    </source>
</evidence>
<dbReference type="InterPro" id="IPR001750">
    <property type="entry name" value="ND/Mrp_TM"/>
</dbReference>
<feature type="transmembrane region" description="Helical" evidence="17">
    <location>
        <begin position="349"/>
        <end position="371"/>
    </location>
</feature>
<protein>
    <recommendedName>
        <fullName evidence="5 17">NADH-ubiquinone oxidoreductase chain 4</fullName>
        <ecNumber evidence="4 17">7.1.1.2</ecNumber>
    </recommendedName>
</protein>
<dbReference type="GO" id="GO:0042773">
    <property type="term" value="P:ATP synthesis coupled electron transport"/>
    <property type="evidence" value="ECO:0007669"/>
    <property type="project" value="InterPro"/>
</dbReference>
<feature type="transmembrane region" description="Helical" evidence="17">
    <location>
        <begin position="221"/>
        <end position="238"/>
    </location>
</feature>
<dbReference type="GO" id="GO:0031966">
    <property type="term" value="C:mitochondrial membrane"/>
    <property type="evidence" value="ECO:0007669"/>
    <property type="project" value="UniProtKB-SubCell"/>
</dbReference>
<evidence type="ECO:0000256" key="2">
    <source>
        <dbReference type="ARBA" id="ARBA00004225"/>
    </source>
</evidence>
<dbReference type="InterPro" id="IPR003918">
    <property type="entry name" value="NADH_UbQ_OxRdtase"/>
</dbReference>
<dbReference type="GO" id="GO:0003954">
    <property type="term" value="F:NADH dehydrogenase activity"/>
    <property type="evidence" value="ECO:0007669"/>
    <property type="project" value="TreeGrafter"/>
</dbReference>
<evidence type="ECO:0000256" key="5">
    <source>
        <dbReference type="ARBA" id="ARBA00021006"/>
    </source>
</evidence>
<comment type="function">
    <text evidence="17">Core subunit of the mitochondrial membrane respiratory chain NADH dehydrogenase (Complex I) which catalyzes electron transfer from NADH through the respiratory chain, using ubiquinone as an electron acceptor. Essential for the catalytic activity and assembly of complex I.</text>
</comment>
<keyword evidence="10 17" id="KW-0249">Electron transport</keyword>
<feature type="transmembrane region" description="Helical" evidence="17">
    <location>
        <begin position="91"/>
        <end position="112"/>
    </location>
</feature>
<keyword evidence="9" id="KW-1278">Translocase</keyword>
<reference evidence="19" key="2">
    <citation type="journal article" date="2023" name="Parasitol. Int.">
        <title>Population genetics study of Strongyloides fuelleborni and phylogenetic considerations on primate-infecting species of Strongyloides based on their mitochondrial genome sequences.</title>
        <authorList>
            <person name="Ko P.P."/>
            <person name="Haraguchi M."/>
            <person name="Hara T."/>
            <person name="Hieu D.D."/>
            <person name="Ito A."/>
            <person name="Tanaka R."/>
            <person name="Tanaka M."/>
            <person name="Suzumura T."/>
            <person name="Ueda M."/>
            <person name="Yoshida A."/>
            <person name="Maruyama H."/>
            <person name="Nagayasu E."/>
        </authorList>
    </citation>
    <scope>NUCLEOTIDE SEQUENCE</scope>
    <source>
        <strain evidence="19">SIMIRI001_4</strain>
    </source>
</reference>
<feature type="transmembrane region" description="Helical" evidence="17">
    <location>
        <begin position="69"/>
        <end position="85"/>
    </location>
</feature>
<feature type="transmembrane region" description="Helical" evidence="17">
    <location>
        <begin position="44"/>
        <end position="62"/>
    </location>
</feature>
<organism evidence="19">
    <name type="scientific">Strongyloides cebus</name>
    <dbReference type="NCBI Taxonomy" id="174719"/>
    <lineage>
        <taxon>Eukaryota</taxon>
        <taxon>Metazoa</taxon>
        <taxon>Ecdysozoa</taxon>
        <taxon>Nematoda</taxon>
        <taxon>Chromadorea</taxon>
        <taxon>Rhabditida</taxon>
        <taxon>Tylenchina</taxon>
        <taxon>Panagrolaimomorpha</taxon>
        <taxon>Strongyloidoidea</taxon>
        <taxon>Strongyloididae</taxon>
        <taxon>Strongyloides</taxon>
    </lineage>
</organism>
<feature type="transmembrane region" description="Helical" evidence="17">
    <location>
        <begin position="119"/>
        <end position="140"/>
    </location>
</feature>
<evidence type="ECO:0000259" key="18">
    <source>
        <dbReference type="Pfam" id="PF00361"/>
    </source>
</evidence>
<feature type="transmembrane region" description="Helical" evidence="17">
    <location>
        <begin position="7"/>
        <end position="29"/>
    </location>
</feature>
<dbReference type="AlphaFoldDB" id="A0A977IVP7"/>
<comment type="function">
    <text evidence="1">Core subunit of the mitochondrial membrane respiratory chain NADH dehydrogenase (Complex I) that is believed to belong to the minimal assembly required for catalysis. Complex I functions in the transfer of electrons from NADH to the respiratory chain. The immediate electron acceptor for the enzyme is believed to be ubiquinone.</text>
</comment>
<evidence type="ECO:0000256" key="17">
    <source>
        <dbReference type="RuleBase" id="RU003297"/>
    </source>
</evidence>
<feature type="transmembrane region" description="Helical" evidence="17">
    <location>
        <begin position="270"/>
        <end position="290"/>
    </location>
</feature>
<dbReference type="PRINTS" id="PR01437">
    <property type="entry name" value="NUOXDRDTASE4"/>
</dbReference>
<dbReference type="GO" id="GO:0048039">
    <property type="term" value="F:ubiquinone binding"/>
    <property type="evidence" value="ECO:0007669"/>
    <property type="project" value="TreeGrafter"/>
</dbReference>
<keyword evidence="13 17" id="KW-0830">Ubiquinone</keyword>
<dbReference type="PANTHER" id="PTHR43507:SF20">
    <property type="entry name" value="NADH-UBIQUINONE OXIDOREDUCTASE CHAIN 4"/>
    <property type="match status" value="1"/>
</dbReference>
<sequence>MFWILFSFLFFFDSYLFLFFCFVFCFFGFNCFSWLGTFFFFDNYFYVSLIFMSLYIYGLIIFSEGNRTLVYLTQFLILISIFFFLSSNFFLVYVFFEISLFPILVMIISFGYQIEKLNSFFYLVFYSCFCSFPFLFIYFMSNFDFSISYFDFVMSWEMTFILSLTFMMKFPVYFLHLWLPKAHVEAPTTASVLLAGLLLKFGSLGFFRILNSLSYCHLNYWFFFAFIGMIFSSFSCIFQSDVKSLVAYSSICHMSFILFSFLMISLSSSTMSFVMMIAHGYSSSLMFYFIGEFYKLVNSRMIYYFNSFMVSSMMASFFFSVSFICNASLPPTLAFFSEFGIVSMIYNLFSYMLYGLLIYFMFSFYYCIYLIINSLMGLNYIDFLSWGFYVSFFMLFSCFNVFWFTVFF</sequence>